<gene>
    <name evidence="1" type="ORF">GCM10009655_14750</name>
</gene>
<proteinExistence type="predicted"/>
<dbReference type="Proteomes" id="UP001500943">
    <property type="component" value="Unassembled WGS sequence"/>
</dbReference>
<protein>
    <submittedName>
        <fullName evidence="1">Uncharacterized protein</fullName>
    </submittedName>
</protein>
<accession>A0ABN1VNQ3</accession>
<reference evidence="1 2" key="1">
    <citation type="journal article" date="2019" name="Int. J. Syst. Evol. Microbiol.">
        <title>The Global Catalogue of Microorganisms (GCM) 10K type strain sequencing project: providing services to taxonomists for standard genome sequencing and annotation.</title>
        <authorList>
            <consortium name="The Broad Institute Genomics Platform"/>
            <consortium name="The Broad Institute Genome Sequencing Center for Infectious Disease"/>
            <person name="Wu L."/>
            <person name="Ma J."/>
        </authorList>
    </citation>
    <scope>NUCLEOTIDE SEQUENCE [LARGE SCALE GENOMIC DNA]</scope>
    <source>
        <strain evidence="1 2">JCM 12762</strain>
    </source>
</reference>
<evidence type="ECO:0000313" key="1">
    <source>
        <dbReference type="EMBL" id="GAA1216502.1"/>
    </source>
</evidence>
<sequence length="143" mass="16101">MGEILITEPVPPIVIDDLGELLIYPTIEMTCLEVETIDAREGVLEAFDSEGRRLELSARGEVVSLAIRSGSGPDPAELERRLRLYIRPEWLPKMGLANLDGIPLSEMLQSLLEYERDEASTSRQGWGRGAIAWLRRSVLRSRR</sequence>
<dbReference type="EMBL" id="BAAAKW010000027">
    <property type="protein sequence ID" value="GAA1216502.1"/>
    <property type="molecule type" value="Genomic_DNA"/>
</dbReference>
<evidence type="ECO:0000313" key="2">
    <source>
        <dbReference type="Proteomes" id="UP001500943"/>
    </source>
</evidence>
<comment type="caution">
    <text evidence="1">The sequence shown here is derived from an EMBL/GenBank/DDBJ whole genome shotgun (WGS) entry which is preliminary data.</text>
</comment>
<organism evidence="1 2">
    <name type="scientific">Rhodoglobus aureus</name>
    <dbReference type="NCBI Taxonomy" id="191497"/>
    <lineage>
        <taxon>Bacteria</taxon>
        <taxon>Bacillati</taxon>
        <taxon>Actinomycetota</taxon>
        <taxon>Actinomycetes</taxon>
        <taxon>Micrococcales</taxon>
        <taxon>Microbacteriaceae</taxon>
        <taxon>Rhodoglobus</taxon>
    </lineage>
</organism>
<keyword evidence="2" id="KW-1185">Reference proteome</keyword>
<name>A0ABN1VNQ3_9MICO</name>